<dbReference type="Proteomes" id="UP000466523">
    <property type="component" value="Unassembled WGS sequence"/>
</dbReference>
<name>A0A7K3L6B2_9MYCO</name>
<dbReference type="EMBL" id="JAACYR010000005">
    <property type="protein sequence ID" value="NDJ87968.1"/>
    <property type="molecule type" value="Genomic_DNA"/>
</dbReference>
<dbReference type="InterPro" id="IPR007969">
    <property type="entry name" value="DUF732"/>
</dbReference>
<sequence length="120" mass="12670">MKLTYPVAAAVLVTFVGGGAPVVTAPAAVADAAGYVVNVTLRPGYHFADADQALAYGHGICDKIRQGEAYAQLAGDIKADFNTSDEFQVSYLISQAVQELCPSLIWQVRNSADGYRPPPP</sequence>
<evidence type="ECO:0000259" key="2">
    <source>
        <dbReference type="Pfam" id="PF05305"/>
    </source>
</evidence>
<reference evidence="3 4" key="1">
    <citation type="submission" date="2020-01" db="EMBL/GenBank/DDBJ databases">
        <authorList>
            <person name="Sanchez-Estrada R."/>
            <person name="Gonzalez-Y-Merchand J.A."/>
            <person name="Rivera-Gutierrez S."/>
        </authorList>
    </citation>
    <scope>NUCLEOTIDE SEQUENCE [LARGE SCALE GENOMIC DNA]</scope>
    <source>
        <strain evidence="3 4">CST 7247</strain>
    </source>
</reference>
<feature type="domain" description="DUF732" evidence="2">
    <location>
        <begin position="33"/>
        <end position="103"/>
    </location>
</feature>
<proteinExistence type="predicted"/>
<comment type="caution">
    <text evidence="3">The sequence shown here is derived from an EMBL/GenBank/DDBJ whole genome shotgun (WGS) entry which is preliminary data.</text>
</comment>
<feature type="signal peptide" evidence="1">
    <location>
        <begin position="1"/>
        <end position="25"/>
    </location>
</feature>
<gene>
    <name evidence="3" type="ORF">GWR20_02170</name>
</gene>
<feature type="chain" id="PRO_5039415957" evidence="1">
    <location>
        <begin position="26"/>
        <end position="120"/>
    </location>
</feature>
<evidence type="ECO:0000313" key="4">
    <source>
        <dbReference type="Proteomes" id="UP000466523"/>
    </source>
</evidence>
<evidence type="ECO:0000313" key="3">
    <source>
        <dbReference type="EMBL" id="NDJ87968.1"/>
    </source>
</evidence>
<dbReference type="AlphaFoldDB" id="A0A7K3L6B2"/>
<dbReference type="RefSeq" id="WP_112683741.1">
    <property type="nucleotide sequence ID" value="NZ_JAACYR010000005.1"/>
</dbReference>
<accession>A0A7K3L6B2</accession>
<dbReference type="Pfam" id="PF05305">
    <property type="entry name" value="DUF732"/>
    <property type="match status" value="1"/>
</dbReference>
<keyword evidence="1" id="KW-0732">Signal</keyword>
<organism evidence="3 4">
    <name type="scientific">Mycolicibacter kumamotonensis</name>
    <dbReference type="NCBI Taxonomy" id="354243"/>
    <lineage>
        <taxon>Bacteria</taxon>
        <taxon>Bacillati</taxon>
        <taxon>Actinomycetota</taxon>
        <taxon>Actinomycetes</taxon>
        <taxon>Mycobacteriales</taxon>
        <taxon>Mycobacteriaceae</taxon>
        <taxon>Mycolicibacter</taxon>
    </lineage>
</organism>
<protein>
    <submittedName>
        <fullName evidence="3">DUF732 domain-containing protein</fullName>
    </submittedName>
</protein>
<evidence type="ECO:0000256" key="1">
    <source>
        <dbReference type="SAM" id="SignalP"/>
    </source>
</evidence>